<dbReference type="InterPro" id="IPR038670">
    <property type="entry name" value="HslJ-like_sf"/>
</dbReference>
<dbReference type="Gene3D" id="2.40.128.270">
    <property type="match status" value="2"/>
</dbReference>
<evidence type="ECO:0000313" key="2">
    <source>
        <dbReference type="EMBL" id="MCH5600773.1"/>
    </source>
</evidence>
<protein>
    <submittedName>
        <fullName evidence="2">META domain-containing protein</fullName>
    </submittedName>
</protein>
<evidence type="ECO:0000313" key="3">
    <source>
        <dbReference type="Proteomes" id="UP001202248"/>
    </source>
</evidence>
<dbReference type="Pfam" id="PF03724">
    <property type="entry name" value="META"/>
    <property type="match status" value="1"/>
</dbReference>
<comment type="caution">
    <text evidence="2">The sequence shown here is derived from an EMBL/GenBank/DDBJ whole genome shotgun (WGS) entry which is preliminary data.</text>
</comment>
<reference evidence="2 3" key="1">
    <citation type="submission" date="2022-02" db="EMBL/GenBank/DDBJ databases">
        <authorList>
            <person name="Min J."/>
        </authorList>
    </citation>
    <scope>NUCLEOTIDE SEQUENCE [LARGE SCALE GENOMIC DNA]</scope>
    <source>
        <strain evidence="2 3">GR10-1</strain>
    </source>
</reference>
<name>A0ABS9SQV0_9BACT</name>
<dbReference type="InterPro" id="IPR005184">
    <property type="entry name" value="DUF306_Meta_HslJ"/>
</dbReference>
<dbReference type="PANTHER" id="PTHR35535:SF1">
    <property type="entry name" value="HEAT SHOCK PROTEIN HSLJ"/>
    <property type="match status" value="1"/>
</dbReference>
<dbReference type="InterPro" id="IPR053147">
    <property type="entry name" value="Hsp_HslJ-like"/>
</dbReference>
<feature type="domain" description="DUF306" evidence="1">
    <location>
        <begin position="148"/>
        <end position="246"/>
    </location>
</feature>
<keyword evidence="3" id="KW-1185">Reference proteome</keyword>
<proteinExistence type="predicted"/>
<dbReference type="Proteomes" id="UP001202248">
    <property type="component" value="Unassembled WGS sequence"/>
</dbReference>
<accession>A0ABS9SQV0</accession>
<sequence length="256" mass="28403">MKQLIQSLTIVILIWASSCGHKNAPLTSSMHTEGLHHKWKIVSMKNAEDNLPDVYIDLRDVYHSGATAGCQYFSFTPKFGHNSRIKIDNISTHLAACSDGSLDNILLSNLKDVATFSLVNSDLKFFATDGSTLFKGRKAADDEKGSVNRKWYIQTMINANNEQLLKDTAFIDLTDFDKGTGSVGCNRFSFAVTADDTYNISIGNAISTRMFCQDAAVNESVFTKVLPLVSKYQVIGNRLKLFDKANTLLIEAEERL</sequence>
<gene>
    <name evidence="2" type="ORF">MKP09_24070</name>
</gene>
<organism evidence="2 3">
    <name type="scientific">Niabella ginsengisoli</name>
    <dbReference type="NCBI Taxonomy" id="522298"/>
    <lineage>
        <taxon>Bacteria</taxon>
        <taxon>Pseudomonadati</taxon>
        <taxon>Bacteroidota</taxon>
        <taxon>Chitinophagia</taxon>
        <taxon>Chitinophagales</taxon>
        <taxon>Chitinophagaceae</taxon>
        <taxon>Niabella</taxon>
    </lineage>
</organism>
<evidence type="ECO:0000259" key="1">
    <source>
        <dbReference type="Pfam" id="PF03724"/>
    </source>
</evidence>
<dbReference type="PROSITE" id="PS51257">
    <property type="entry name" value="PROKAR_LIPOPROTEIN"/>
    <property type="match status" value="1"/>
</dbReference>
<dbReference type="RefSeq" id="WP_240833167.1">
    <property type="nucleotide sequence ID" value="NZ_JAKWBL010000004.1"/>
</dbReference>
<dbReference type="EMBL" id="JAKWBL010000004">
    <property type="protein sequence ID" value="MCH5600773.1"/>
    <property type="molecule type" value="Genomic_DNA"/>
</dbReference>
<dbReference type="PANTHER" id="PTHR35535">
    <property type="entry name" value="HEAT SHOCK PROTEIN HSLJ"/>
    <property type="match status" value="1"/>
</dbReference>